<keyword evidence="6" id="KW-1185">Reference proteome</keyword>
<dbReference type="RefSeq" id="WP_166989061.1">
    <property type="nucleotide sequence ID" value="NZ_CP061169.1"/>
</dbReference>
<protein>
    <submittedName>
        <fullName evidence="5">Helix-turn-helix domain-containing protein</fullName>
    </submittedName>
</protein>
<evidence type="ECO:0000259" key="4">
    <source>
        <dbReference type="PROSITE" id="PS01124"/>
    </source>
</evidence>
<dbReference type="PANTHER" id="PTHR46796:SF6">
    <property type="entry name" value="ARAC SUBFAMILY"/>
    <property type="match status" value="1"/>
</dbReference>
<dbReference type="PROSITE" id="PS01124">
    <property type="entry name" value="HTH_ARAC_FAMILY_2"/>
    <property type="match status" value="1"/>
</dbReference>
<dbReference type="SUPFAM" id="SSF46689">
    <property type="entry name" value="Homeodomain-like"/>
    <property type="match status" value="1"/>
</dbReference>
<dbReference type="InterPro" id="IPR018060">
    <property type="entry name" value="HTH_AraC"/>
</dbReference>
<name>A0ABX6YL78_9MICO</name>
<keyword evidence="2" id="KW-0238">DNA-binding</keyword>
<organism evidence="5 6">
    <name type="scientific">Paramicrobacterium chengjingii</name>
    <dbReference type="NCBI Taxonomy" id="2769067"/>
    <lineage>
        <taxon>Bacteria</taxon>
        <taxon>Bacillati</taxon>
        <taxon>Actinomycetota</taxon>
        <taxon>Actinomycetes</taxon>
        <taxon>Micrococcales</taxon>
        <taxon>Microbacteriaceae</taxon>
        <taxon>Paramicrobacterium</taxon>
    </lineage>
</organism>
<accession>A0ABX6YL78</accession>
<gene>
    <name evidence="5" type="ORF">HCR76_05770</name>
</gene>
<evidence type="ECO:0000313" key="6">
    <source>
        <dbReference type="Proteomes" id="UP000662814"/>
    </source>
</evidence>
<evidence type="ECO:0000256" key="3">
    <source>
        <dbReference type="ARBA" id="ARBA00023163"/>
    </source>
</evidence>
<proteinExistence type="predicted"/>
<dbReference type="InterPro" id="IPR009057">
    <property type="entry name" value="Homeodomain-like_sf"/>
</dbReference>
<keyword evidence="3" id="KW-0804">Transcription</keyword>
<dbReference type="PRINTS" id="PR00032">
    <property type="entry name" value="HTHARAC"/>
</dbReference>
<evidence type="ECO:0000313" key="5">
    <source>
        <dbReference type="EMBL" id="QPZ39563.1"/>
    </source>
</evidence>
<dbReference type="EMBL" id="CP061169">
    <property type="protein sequence ID" value="QPZ39563.1"/>
    <property type="molecule type" value="Genomic_DNA"/>
</dbReference>
<dbReference type="Gene3D" id="1.10.10.60">
    <property type="entry name" value="Homeodomain-like"/>
    <property type="match status" value="1"/>
</dbReference>
<sequence>MTTSTAKTAEEWEQLVSRSFVPLACDTISPDFVGAIDEFKPSPAIKVMRVQSQATIVRRTPRLASRAVSDDIHISLQLRSTGTVHQGEHSMKVRPGTIVLYKTNKPYLLDYSEPNQNQIVVQISRRALGLSARNIDDACARIGVGETGAKHVFASYLTELMKQSIRLGTSEILDMAHVAGELASSMIKSTLSTGRVVPETSRALFVTIQEFIRENAASPALTLDEIAHEHYISRRKLFDLFSEFDHTPASYMRQERLNLAAEALMTNTRPISYIAYSSGFVDVTTFARAFKKQYGCAPRDWRRMVAARDLS</sequence>
<dbReference type="InterPro" id="IPR020449">
    <property type="entry name" value="Tscrpt_reg_AraC-type_HTH"/>
</dbReference>
<dbReference type="Pfam" id="PF12833">
    <property type="entry name" value="HTH_18"/>
    <property type="match status" value="1"/>
</dbReference>
<reference evidence="5 6" key="1">
    <citation type="submission" date="2020-12" db="EMBL/GenBank/DDBJ databases">
        <title>Microbacterium sp. HY060.</title>
        <authorList>
            <person name="Zhou J."/>
        </authorList>
    </citation>
    <scope>NUCLEOTIDE SEQUENCE [LARGE SCALE GENOMIC DNA]</scope>
    <source>
        <strain evidence="5 6">HY60</strain>
    </source>
</reference>
<evidence type="ECO:0000256" key="1">
    <source>
        <dbReference type="ARBA" id="ARBA00023015"/>
    </source>
</evidence>
<dbReference type="InterPro" id="IPR050204">
    <property type="entry name" value="AraC_XylS_family_regulators"/>
</dbReference>
<dbReference type="Pfam" id="PF14525">
    <property type="entry name" value="AraC_binding_2"/>
    <property type="match status" value="1"/>
</dbReference>
<dbReference type="InterPro" id="IPR035418">
    <property type="entry name" value="AraC-bd_2"/>
</dbReference>
<keyword evidence="1" id="KW-0805">Transcription regulation</keyword>
<dbReference type="InterPro" id="IPR018062">
    <property type="entry name" value="HTH_AraC-typ_CS"/>
</dbReference>
<dbReference type="PROSITE" id="PS00041">
    <property type="entry name" value="HTH_ARAC_FAMILY_1"/>
    <property type="match status" value="1"/>
</dbReference>
<evidence type="ECO:0000256" key="2">
    <source>
        <dbReference type="ARBA" id="ARBA00023125"/>
    </source>
</evidence>
<dbReference type="PANTHER" id="PTHR46796">
    <property type="entry name" value="HTH-TYPE TRANSCRIPTIONAL ACTIVATOR RHAS-RELATED"/>
    <property type="match status" value="1"/>
</dbReference>
<dbReference type="Proteomes" id="UP000662814">
    <property type="component" value="Chromosome"/>
</dbReference>
<dbReference type="SMART" id="SM00342">
    <property type="entry name" value="HTH_ARAC"/>
    <property type="match status" value="1"/>
</dbReference>
<feature type="domain" description="HTH araC/xylS-type" evidence="4">
    <location>
        <begin position="206"/>
        <end position="304"/>
    </location>
</feature>